<evidence type="ECO:0000256" key="1">
    <source>
        <dbReference type="SAM" id="MobiDB-lite"/>
    </source>
</evidence>
<gene>
    <name evidence="2" type="ORF">HYZ11_03840</name>
</gene>
<sequence>MTAPRFCGIDTGDRCAIAVRERVRDGGARWVHFEAPPVERLVERCRLVFDRLGVEGAVIDGGPHTQAARAVHDLLPGGAFIWRHTGGAMGVKEVSFLQVARRHVRLSREELLDLLVEEFHRETPPVRWPRPRNEAEEALLASVEGQLMNLRKSRRGTGERPLLYERNENHYGFACAFAKLAEELAEGEGILAPDAGGTTLPAPPAGAGGPGGTEGARRLFRRD</sequence>
<feature type="region of interest" description="Disordered" evidence="1">
    <location>
        <begin position="191"/>
        <end position="223"/>
    </location>
</feature>
<reference evidence="2" key="1">
    <citation type="submission" date="2020-07" db="EMBL/GenBank/DDBJ databases">
        <title>Huge and variable diversity of episymbiotic CPR bacteria and DPANN archaea in groundwater ecosystems.</title>
        <authorList>
            <person name="He C.Y."/>
            <person name="Keren R."/>
            <person name="Whittaker M."/>
            <person name="Farag I.F."/>
            <person name="Doudna J."/>
            <person name="Cate J.H.D."/>
            <person name="Banfield J.F."/>
        </authorList>
    </citation>
    <scope>NUCLEOTIDE SEQUENCE</scope>
    <source>
        <strain evidence="2">NC_groundwater_763_Ag_S-0.2um_68_21</strain>
    </source>
</reference>
<evidence type="ECO:0000313" key="3">
    <source>
        <dbReference type="Proteomes" id="UP000782312"/>
    </source>
</evidence>
<protein>
    <submittedName>
        <fullName evidence="2">Uncharacterized protein</fullName>
    </submittedName>
</protein>
<evidence type="ECO:0000313" key="2">
    <source>
        <dbReference type="EMBL" id="MBI3126717.1"/>
    </source>
</evidence>
<accession>A0A932MMN5</accession>
<feature type="compositionally biased region" description="Low complexity" evidence="1">
    <location>
        <begin position="191"/>
        <end position="200"/>
    </location>
</feature>
<dbReference type="AlphaFoldDB" id="A0A932MMN5"/>
<proteinExistence type="predicted"/>
<name>A0A932MMN5_UNCTE</name>
<dbReference type="EMBL" id="JACPUR010000010">
    <property type="protein sequence ID" value="MBI3126717.1"/>
    <property type="molecule type" value="Genomic_DNA"/>
</dbReference>
<comment type="caution">
    <text evidence="2">The sequence shown here is derived from an EMBL/GenBank/DDBJ whole genome shotgun (WGS) entry which is preliminary data.</text>
</comment>
<organism evidence="2 3">
    <name type="scientific">Tectimicrobiota bacterium</name>
    <dbReference type="NCBI Taxonomy" id="2528274"/>
    <lineage>
        <taxon>Bacteria</taxon>
        <taxon>Pseudomonadati</taxon>
        <taxon>Nitrospinota/Tectimicrobiota group</taxon>
        <taxon>Candidatus Tectimicrobiota</taxon>
    </lineage>
</organism>
<dbReference type="Proteomes" id="UP000782312">
    <property type="component" value="Unassembled WGS sequence"/>
</dbReference>